<keyword evidence="4" id="KW-1185">Reference proteome</keyword>
<sequence>HQNGLGQALGAHLPAYNRTTDYRHPSNSPPTISQQPHAAPSSSLAYSVQQPAATSPAMKRKQVDPIASTNKRRRETGADEGDSYDIDGNQQGAKHWTDEEKSRLFNWLMGPGQEDHWNALRATKNSCLRECAVEVFGGKKTYQALKGCYERNFNLFKQIYAFETAHGQPSSSANLSALSEADRIREFERRLSIVRKTGTDIGSVTARTIDHWHRVGWYELFYRRWHGDPATTRPVQGRSSVVGTTNSIGGGADEAEDDDPTSAMDGTHFNVDPSSMNGLNGMAHDRQQQQHVYINPQDLRENNPPPPAAPPGIAPTGQQQQQSTNPDLTNAPILNFPLTQDLTARIFHYLNLQAQIAQEKLDYLRRREARELKELNARKELEKTQNNRNKSERAF</sequence>
<dbReference type="HOGENOM" id="CLU_047734_0_0_1"/>
<accession>A0A0C3C6W3</accession>
<feature type="compositionally biased region" description="Pro residues" evidence="2">
    <location>
        <begin position="303"/>
        <end position="313"/>
    </location>
</feature>
<dbReference type="OrthoDB" id="2685034at2759"/>
<feature type="compositionally biased region" description="Polar residues" evidence="2">
    <location>
        <begin position="233"/>
        <end position="247"/>
    </location>
</feature>
<keyword evidence="1" id="KW-0175">Coiled coil</keyword>
<evidence type="ECO:0000256" key="2">
    <source>
        <dbReference type="SAM" id="MobiDB-lite"/>
    </source>
</evidence>
<feature type="region of interest" description="Disordered" evidence="2">
    <location>
        <begin position="18"/>
        <end position="97"/>
    </location>
</feature>
<feature type="region of interest" description="Disordered" evidence="2">
    <location>
        <begin position="229"/>
        <end position="266"/>
    </location>
</feature>
<feature type="compositionally biased region" description="Low complexity" evidence="2">
    <location>
        <begin position="314"/>
        <end position="326"/>
    </location>
</feature>
<evidence type="ECO:0000256" key="1">
    <source>
        <dbReference type="SAM" id="Coils"/>
    </source>
</evidence>
<gene>
    <name evidence="3" type="ORF">M413DRAFT_37326</name>
</gene>
<evidence type="ECO:0000313" key="4">
    <source>
        <dbReference type="Proteomes" id="UP000053424"/>
    </source>
</evidence>
<feature type="compositionally biased region" description="Polar residues" evidence="2">
    <location>
        <begin position="25"/>
        <end position="53"/>
    </location>
</feature>
<dbReference type="STRING" id="686832.A0A0C3C6W3"/>
<name>A0A0C3C6W3_HEBCY</name>
<feature type="non-terminal residue" evidence="3">
    <location>
        <position position="1"/>
    </location>
</feature>
<proteinExistence type="predicted"/>
<dbReference type="EMBL" id="KN831784">
    <property type="protein sequence ID" value="KIM39959.1"/>
    <property type="molecule type" value="Genomic_DNA"/>
</dbReference>
<dbReference type="Proteomes" id="UP000053424">
    <property type="component" value="Unassembled WGS sequence"/>
</dbReference>
<reference evidence="4" key="2">
    <citation type="submission" date="2015-01" db="EMBL/GenBank/DDBJ databases">
        <title>Evolutionary Origins and Diversification of the Mycorrhizal Mutualists.</title>
        <authorList>
            <consortium name="DOE Joint Genome Institute"/>
            <consortium name="Mycorrhizal Genomics Consortium"/>
            <person name="Kohler A."/>
            <person name="Kuo A."/>
            <person name="Nagy L.G."/>
            <person name="Floudas D."/>
            <person name="Copeland A."/>
            <person name="Barry K.W."/>
            <person name="Cichocki N."/>
            <person name="Veneault-Fourrey C."/>
            <person name="LaButti K."/>
            <person name="Lindquist E.A."/>
            <person name="Lipzen A."/>
            <person name="Lundell T."/>
            <person name="Morin E."/>
            <person name="Murat C."/>
            <person name="Riley R."/>
            <person name="Ohm R."/>
            <person name="Sun H."/>
            <person name="Tunlid A."/>
            <person name="Henrissat B."/>
            <person name="Grigoriev I.V."/>
            <person name="Hibbett D.S."/>
            <person name="Martin F."/>
        </authorList>
    </citation>
    <scope>NUCLEOTIDE SEQUENCE [LARGE SCALE GENOMIC DNA]</scope>
    <source>
        <strain evidence="4">h7</strain>
    </source>
</reference>
<organism evidence="3 4">
    <name type="scientific">Hebeloma cylindrosporum</name>
    <dbReference type="NCBI Taxonomy" id="76867"/>
    <lineage>
        <taxon>Eukaryota</taxon>
        <taxon>Fungi</taxon>
        <taxon>Dikarya</taxon>
        <taxon>Basidiomycota</taxon>
        <taxon>Agaricomycotina</taxon>
        <taxon>Agaricomycetes</taxon>
        <taxon>Agaricomycetidae</taxon>
        <taxon>Agaricales</taxon>
        <taxon>Agaricineae</taxon>
        <taxon>Hymenogastraceae</taxon>
        <taxon>Hebeloma</taxon>
    </lineage>
</organism>
<reference evidence="3 4" key="1">
    <citation type="submission" date="2014-04" db="EMBL/GenBank/DDBJ databases">
        <authorList>
            <consortium name="DOE Joint Genome Institute"/>
            <person name="Kuo A."/>
            <person name="Gay G."/>
            <person name="Dore J."/>
            <person name="Kohler A."/>
            <person name="Nagy L.G."/>
            <person name="Floudas D."/>
            <person name="Copeland A."/>
            <person name="Barry K.W."/>
            <person name="Cichocki N."/>
            <person name="Veneault-Fourrey C."/>
            <person name="LaButti K."/>
            <person name="Lindquist E.A."/>
            <person name="Lipzen A."/>
            <person name="Lundell T."/>
            <person name="Morin E."/>
            <person name="Murat C."/>
            <person name="Sun H."/>
            <person name="Tunlid A."/>
            <person name="Henrissat B."/>
            <person name="Grigoriev I.V."/>
            <person name="Hibbett D.S."/>
            <person name="Martin F."/>
            <person name="Nordberg H.P."/>
            <person name="Cantor M.N."/>
            <person name="Hua S.X."/>
        </authorList>
    </citation>
    <scope>NUCLEOTIDE SEQUENCE [LARGE SCALE GENOMIC DNA]</scope>
    <source>
        <strain evidence="4">h7</strain>
    </source>
</reference>
<feature type="non-terminal residue" evidence="3">
    <location>
        <position position="395"/>
    </location>
</feature>
<protein>
    <submittedName>
        <fullName evidence="3">Uncharacterized protein</fullName>
    </submittedName>
</protein>
<feature type="coiled-coil region" evidence="1">
    <location>
        <begin position="365"/>
        <end position="394"/>
    </location>
</feature>
<feature type="region of interest" description="Disordered" evidence="2">
    <location>
        <begin position="297"/>
        <end position="331"/>
    </location>
</feature>
<dbReference type="AlphaFoldDB" id="A0A0C3C6W3"/>
<evidence type="ECO:0000313" key="3">
    <source>
        <dbReference type="EMBL" id="KIM39959.1"/>
    </source>
</evidence>